<organism evidence="2 3">
    <name type="scientific">Neptunomonas concharum</name>
    <dbReference type="NCBI Taxonomy" id="1031538"/>
    <lineage>
        <taxon>Bacteria</taxon>
        <taxon>Pseudomonadati</taxon>
        <taxon>Pseudomonadota</taxon>
        <taxon>Gammaproteobacteria</taxon>
        <taxon>Oceanospirillales</taxon>
        <taxon>Oceanospirillaceae</taxon>
        <taxon>Neptunomonas</taxon>
    </lineage>
</organism>
<evidence type="ECO:0000313" key="3">
    <source>
        <dbReference type="Proteomes" id="UP000324760"/>
    </source>
</evidence>
<dbReference type="EMBL" id="CP043869">
    <property type="protein sequence ID" value="QEQ96695.1"/>
    <property type="molecule type" value="Genomic_DNA"/>
</dbReference>
<dbReference type="InterPro" id="IPR019613">
    <property type="entry name" value="DUF4198"/>
</dbReference>
<reference evidence="2 3" key="1">
    <citation type="journal article" date="2019" name="Biochem. Eng. J.">
        <title>Metabolic engineering of the marine bacteria Neptunomonas concharum for the production of acetoin and meso-2,3-butanediol from acetate.</title>
        <authorList>
            <person name="Li W."/>
            <person name="Pu N."/>
            <person name="Liu C.-X."/>
            <person name="Yuan Q.-P."/>
            <person name="Li Z.-J."/>
        </authorList>
    </citation>
    <scope>NUCLEOTIDE SEQUENCE [LARGE SCALE GENOMIC DNA]</scope>
    <source>
        <strain evidence="2 3">JCM17730</strain>
    </source>
</reference>
<keyword evidence="1" id="KW-0732">Signal</keyword>
<protein>
    <submittedName>
        <fullName evidence="2">DUF4198 domain-containing protein</fullName>
    </submittedName>
</protein>
<dbReference type="KEGG" id="ncu:F0U83_08180"/>
<keyword evidence="3" id="KW-1185">Reference proteome</keyword>
<name>A0A5P1RBP1_9GAMM</name>
<dbReference type="AlphaFoldDB" id="A0A5P1RBP1"/>
<dbReference type="RefSeq" id="WP_138987306.1">
    <property type="nucleotide sequence ID" value="NZ_CP043869.1"/>
</dbReference>
<dbReference type="OrthoDB" id="5943at2"/>
<sequence>MQHIVNPKVLWQHRKALSLALLLGASSSIATAHPVWLLPSEFVLSSKEPVWITVDASASNHVFIYDHGIPLERAKIASPDGKTRPVGTYFKGQRRSVFDLQLDQEGTWKLSASRPATHITYYEHNGEKNRIFATKTDAKKRLPNDAKLGTTTLYHTATHAYVTWGAPSGKVLETTGKGLELVAKTHPNDLVAGEKVTLQFLLNGKPAANIDVDATPSNTLYRDDRMEIHARTDAQGYFSFTPSLAGPWLVGAHTEYTIPSPDADKEAHLLYLTLEVQVQ</sequence>
<feature type="chain" id="PRO_5024900216" evidence="1">
    <location>
        <begin position="33"/>
        <end position="279"/>
    </location>
</feature>
<accession>A0A5P1RBP1</accession>
<proteinExistence type="predicted"/>
<evidence type="ECO:0000313" key="2">
    <source>
        <dbReference type="EMBL" id="QEQ96695.1"/>
    </source>
</evidence>
<feature type="signal peptide" evidence="1">
    <location>
        <begin position="1"/>
        <end position="32"/>
    </location>
</feature>
<gene>
    <name evidence="2" type="ORF">F0U83_08180</name>
</gene>
<dbReference type="Pfam" id="PF10670">
    <property type="entry name" value="DUF4198"/>
    <property type="match status" value="1"/>
</dbReference>
<evidence type="ECO:0000256" key="1">
    <source>
        <dbReference type="SAM" id="SignalP"/>
    </source>
</evidence>
<dbReference type="Proteomes" id="UP000324760">
    <property type="component" value="Chromosome"/>
</dbReference>